<keyword evidence="3" id="KW-0274">FAD</keyword>
<dbReference type="Gene3D" id="3.30.560.10">
    <property type="entry name" value="Glucose Oxidase, domain 3"/>
    <property type="match status" value="2"/>
</dbReference>
<keyword evidence="4" id="KW-0812">Transmembrane</keyword>
<evidence type="ECO:0000313" key="6">
    <source>
        <dbReference type="EMBL" id="KAJ3474006.1"/>
    </source>
</evidence>
<feature type="binding site" evidence="3">
    <location>
        <begin position="592"/>
        <end position="593"/>
    </location>
    <ligand>
        <name>FAD</name>
        <dbReference type="ChEBI" id="CHEBI:57692"/>
    </ligand>
</feature>
<protein>
    <recommendedName>
        <fullName evidence="5">Glucose-methanol-choline oxidoreductase N-terminal domain-containing protein</fullName>
    </recommendedName>
</protein>
<dbReference type="InterPro" id="IPR012132">
    <property type="entry name" value="GMC_OxRdtase"/>
</dbReference>
<dbReference type="Pfam" id="PF00732">
    <property type="entry name" value="GMC_oxred_N"/>
    <property type="match status" value="2"/>
</dbReference>
<dbReference type="SUPFAM" id="SSF54373">
    <property type="entry name" value="FAD-linked reductases, C-terminal domain"/>
    <property type="match status" value="1"/>
</dbReference>
<dbReference type="Proteomes" id="UP001212997">
    <property type="component" value="Unassembled WGS sequence"/>
</dbReference>
<gene>
    <name evidence="6" type="ORF">NLI96_g12701</name>
</gene>
<proteinExistence type="inferred from homology"/>
<dbReference type="PANTHER" id="PTHR11552">
    <property type="entry name" value="GLUCOSE-METHANOL-CHOLINE GMC OXIDOREDUCTASE"/>
    <property type="match status" value="1"/>
</dbReference>
<keyword evidence="4" id="KW-1133">Transmembrane helix</keyword>
<evidence type="ECO:0000313" key="7">
    <source>
        <dbReference type="Proteomes" id="UP001212997"/>
    </source>
</evidence>
<dbReference type="PANTHER" id="PTHR11552:SF78">
    <property type="entry name" value="GLUCOSE-METHANOL-CHOLINE OXIDOREDUCTASE N-TERMINAL DOMAIN-CONTAINING PROTEIN"/>
    <property type="match status" value="1"/>
</dbReference>
<dbReference type="InterPro" id="IPR000172">
    <property type="entry name" value="GMC_OxRdtase_N"/>
</dbReference>
<keyword evidence="4" id="KW-0472">Membrane</keyword>
<evidence type="ECO:0000256" key="4">
    <source>
        <dbReference type="SAM" id="Phobius"/>
    </source>
</evidence>
<keyword evidence="3" id="KW-0285">Flavoprotein</keyword>
<evidence type="ECO:0000259" key="5">
    <source>
        <dbReference type="PROSITE" id="PS00624"/>
    </source>
</evidence>
<dbReference type="EMBL" id="JANAWD010001178">
    <property type="protein sequence ID" value="KAJ3474006.1"/>
    <property type="molecule type" value="Genomic_DNA"/>
</dbReference>
<dbReference type="SUPFAM" id="SSF51905">
    <property type="entry name" value="FAD/NAD(P)-binding domain"/>
    <property type="match status" value="1"/>
</dbReference>
<dbReference type="GO" id="GO:0050660">
    <property type="term" value="F:flavin adenine dinucleotide binding"/>
    <property type="evidence" value="ECO:0007669"/>
    <property type="project" value="InterPro"/>
</dbReference>
<name>A0AAD5UU34_9APHY</name>
<dbReference type="PIRSF" id="PIRSF000137">
    <property type="entry name" value="Alcohol_oxidase"/>
    <property type="match status" value="1"/>
</dbReference>
<comment type="caution">
    <text evidence="6">The sequence shown here is derived from an EMBL/GenBank/DDBJ whole genome shotgun (WGS) entry which is preliminary data.</text>
</comment>
<dbReference type="AlphaFoldDB" id="A0AAD5UU34"/>
<feature type="domain" description="Glucose-methanol-choline oxidoreductase N-terminal" evidence="5">
    <location>
        <begin position="332"/>
        <end position="346"/>
    </location>
</feature>
<evidence type="ECO:0000256" key="1">
    <source>
        <dbReference type="ARBA" id="ARBA00001974"/>
    </source>
</evidence>
<comment type="similarity">
    <text evidence="2">Belongs to the GMC oxidoreductase family.</text>
</comment>
<accession>A0AAD5UU34</accession>
<dbReference type="Gene3D" id="3.50.50.60">
    <property type="entry name" value="FAD/NAD(P)-binding domain"/>
    <property type="match status" value="2"/>
</dbReference>
<reference evidence="6" key="1">
    <citation type="submission" date="2022-07" db="EMBL/GenBank/DDBJ databases">
        <title>Genome Sequence of Physisporinus lineatus.</title>
        <authorList>
            <person name="Buettner E."/>
        </authorList>
    </citation>
    <scope>NUCLEOTIDE SEQUENCE</scope>
    <source>
        <strain evidence="6">VT162</strain>
    </source>
</reference>
<organism evidence="6 7">
    <name type="scientific">Meripilus lineatus</name>
    <dbReference type="NCBI Taxonomy" id="2056292"/>
    <lineage>
        <taxon>Eukaryota</taxon>
        <taxon>Fungi</taxon>
        <taxon>Dikarya</taxon>
        <taxon>Basidiomycota</taxon>
        <taxon>Agaricomycotina</taxon>
        <taxon>Agaricomycetes</taxon>
        <taxon>Polyporales</taxon>
        <taxon>Meripilaceae</taxon>
        <taxon>Meripilus</taxon>
    </lineage>
</organism>
<comment type="cofactor">
    <cofactor evidence="1 3">
        <name>FAD</name>
        <dbReference type="ChEBI" id="CHEBI:57692"/>
    </cofactor>
</comment>
<evidence type="ECO:0000256" key="2">
    <source>
        <dbReference type="ARBA" id="ARBA00010790"/>
    </source>
</evidence>
<dbReference type="InterPro" id="IPR036188">
    <property type="entry name" value="FAD/NAD-bd_sf"/>
</dbReference>
<sequence length="653" mass="71135">MPAAHKEYDIIFAGGGTCACLIAGRLAAADPSLKILLVEAGPHTKDDLAHTQPARYLTHLAPDSKTVRHVVSKPVPQLGDRSVSVPCGQCVGGGSSINFTMYTRGSASDYDDWETKYGNPGWGSKDLIPLFKKTETYQVAPGKDETHGYGGPLKVSYGGAFSNIGQEFLDVGAKYDTVRGSLEDPNGLFNINGYGVRVIFIFVGYFLFYPVLTRPISSFSRGGKSGLIARPASGLTSHTTSSTTNLQTRTLRFLLATWSSELSSSAYLLSITPIADNDAIYHSDHPLSVLFDFSRGNRAVGVEYLENKTFYPNTSGEILTARATRLVAVTSGPFGSPVLLERSGIGAKDILEKHGVKVLVDLPGVGSQYQDHQVIFPPYHAAEDSDTLDGIVRNNSADVEKWSTQWLKDGQGLMSHNALDAGVKIRPTEEELKEIGPDFTARWNEYFVNAPDKPVMWMGPVSMLVGDWTTSPNRKYFSLGYFVEYPTSFGHVHLTSGEDVYADYDFDPGYLQTPDDLAVLKWGYKRSREFARRLKSYRGEFTPSHPVFPSGSAAVTNGDAEPTPIDAGRIDYTEEDEKAIVDFTRKFVATAWHALGTCPMKPRDKQGVVDSALNVYGVEGLKVTDLSVAPGNVGAVSYLAPLVNSTHADPFLC</sequence>
<keyword evidence="7" id="KW-1185">Reference proteome</keyword>
<feature type="transmembrane region" description="Helical" evidence="4">
    <location>
        <begin position="194"/>
        <end position="212"/>
    </location>
</feature>
<dbReference type="Pfam" id="PF05199">
    <property type="entry name" value="GMC_oxred_C"/>
    <property type="match status" value="1"/>
</dbReference>
<dbReference type="GO" id="GO:0016614">
    <property type="term" value="F:oxidoreductase activity, acting on CH-OH group of donors"/>
    <property type="evidence" value="ECO:0007669"/>
    <property type="project" value="InterPro"/>
</dbReference>
<dbReference type="InterPro" id="IPR007867">
    <property type="entry name" value="GMC_OxRtase_C"/>
</dbReference>
<evidence type="ECO:0000256" key="3">
    <source>
        <dbReference type="PIRSR" id="PIRSR000137-2"/>
    </source>
</evidence>
<dbReference type="PROSITE" id="PS00624">
    <property type="entry name" value="GMC_OXRED_2"/>
    <property type="match status" value="1"/>
</dbReference>
<dbReference type="PROSITE" id="PS51257">
    <property type="entry name" value="PROKAR_LIPOPROTEIN"/>
    <property type="match status" value="1"/>
</dbReference>